<dbReference type="Pfam" id="PF02384">
    <property type="entry name" value="N6_Mtase"/>
    <property type="match status" value="1"/>
</dbReference>
<evidence type="ECO:0000313" key="12">
    <source>
        <dbReference type="Proteomes" id="UP000020938"/>
    </source>
</evidence>
<evidence type="ECO:0000256" key="2">
    <source>
        <dbReference type="ARBA" id="ARBA00011900"/>
    </source>
</evidence>
<name>A0A016CSD7_BACFG</name>
<evidence type="ECO:0000256" key="1">
    <source>
        <dbReference type="ARBA" id="ARBA00006594"/>
    </source>
</evidence>
<dbReference type="GO" id="GO:0008170">
    <property type="term" value="F:N-methyltransferase activity"/>
    <property type="evidence" value="ECO:0007669"/>
    <property type="project" value="InterPro"/>
</dbReference>
<dbReference type="GO" id="GO:0003677">
    <property type="term" value="F:DNA binding"/>
    <property type="evidence" value="ECO:0007669"/>
    <property type="project" value="InterPro"/>
</dbReference>
<dbReference type="GO" id="GO:0032259">
    <property type="term" value="P:methylation"/>
    <property type="evidence" value="ECO:0007669"/>
    <property type="project" value="UniProtKB-KW"/>
</dbReference>
<evidence type="ECO:0000256" key="6">
    <source>
        <dbReference type="ARBA" id="ARBA00022747"/>
    </source>
</evidence>
<evidence type="ECO:0000256" key="7">
    <source>
        <dbReference type="ARBA" id="ARBA00047942"/>
    </source>
</evidence>
<sequence>MSEELQQKLRDQLWAVANRLRGNMSASDFMYFTLGFIFYKYLSEKIETYANSALEDDEVTFKELWEMTDSDAAELQEEVKNQCLENIGYFIEPKFLFSSVIETIKRKENILPMLERSLKRIEDSTLGRDSEEDFGGLFSDIDLASPKLGKTTDDKNTLISNVLLALDDIKFGVEASQEIDILGDAYEYMISQFAAGAGKKAGEFYTPQEVSRILAEIVTLGHNRLRNVYDPTCGSGSLLLRAASIGKAAYIYGQEKNPTTYNLARMNMLLHGIRFSSFKIENGDTLEWDAFDDMQFDAVVANPPFSAEWSAADKFNNDDRFSKAGRLAPKKTADYAFILHMVHHLNEGGTMACVAPHGVLFRGNAEGVIRRFLIEKKNYIDAIIGLPANIFYGTSIPTCILVLKKCRKEDDNILFIDASKEFEKVKTQNKLRPQHIQKIVETYRDRKEIEKYSHLATLQEVAENDYNLNIPRYVDTFEEEEPIDIKAVMAEIKELEAKRAELDKEIEGYLKELGLVE</sequence>
<dbReference type="InterPro" id="IPR051537">
    <property type="entry name" value="DNA_Adenine_Mtase"/>
</dbReference>
<evidence type="ECO:0000256" key="4">
    <source>
        <dbReference type="ARBA" id="ARBA00022679"/>
    </source>
</evidence>
<proteinExistence type="inferred from homology"/>
<evidence type="ECO:0000259" key="10">
    <source>
        <dbReference type="Pfam" id="PF12161"/>
    </source>
</evidence>
<organism evidence="11 12">
    <name type="scientific">Bacteroides fragilis str. 3976T8</name>
    <dbReference type="NCBI Taxonomy" id="1339314"/>
    <lineage>
        <taxon>Bacteria</taxon>
        <taxon>Pseudomonadati</taxon>
        <taxon>Bacteroidota</taxon>
        <taxon>Bacteroidia</taxon>
        <taxon>Bacteroidales</taxon>
        <taxon>Bacteroidaceae</taxon>
        <taxon>Bacteroides</taxon>
    </lineage>
</organism>
<dbReference type="PROSITE" id="PS00092">
    <property type="entry name" value="N6_MTASE"/>
    <property type="match status" value="1"/>
</dbReference>
<dbReference type="PRINTS" id="PR00507">
    <property type="entry name" value="N12N6MTFRASE"/>
</dbReference>
<dbReference type="InterPro" id="IPR029063">
    <property type="entry name" value="SAM-dependent_MTases_sf"/>
</dbReference>
<dbReference type="InterPro" id="IPR003356">
    <property type="entry name" value="DNA_methylase_A-5"/>
</dbReference>
<keyword evidence="6" id="KW-0680">Restriction system</keyword>
<keyword evidence="3 11" id="KW-0489">Methyltransferase</keyword>
<dbReference type="InterPro" id="IPR022749">
    <property type="entry name" value="D12N6_MeTrfase_N"/>
</dbReference>
<dbReference type="Gene3D" id="3.40.50.150">
    <property type="entry name" value="Vaccinia Virus protein VP39"/>
    <property type="match status" value="1"/>
</dbReference>
<comment type="catalytic activity">
    <reaction evidence="7">
        <text>a 2'-deoxyadenosine in DNA + S-adenosyl-L-methionine = an N(6)-methyl-2'-deoxyadenosine in DNA + S-adenosyl-L-homocysteine + H(+)</text>
        <dbReference type="Rhea" id="RHEA:15197"/>
        <dbReference type="Rhea" id="RHEA-COMP:12418"/>
        <dbReference type="Rhea" id="RHEA-COMP:12419"/>
        <dbReference type="ChEBI" id="CHEBI:15378"/>
        <dbReference type="ChEBI" id="CHEBI:57856"/>
        <dbReference type="ChEBI" id="CHEBI:59789"/>
        <dbReference type="ChEBI" id="CHEBI:90615"/>
        <dbReference type="ChEBI" id="CHEBI:90616"/>
        <dbReference type="EC" id="2.1.1.72"/>
    </reaction>
</comment>
<dbReference type="EC" id="2.1.1.72" evidence="2"/>
<dbReference type="InterPro" id="IPR004546">
    <property type="entry name" value="Restrct_endonuc_T1M"/>
</dbReference>
<evidence type="ECO:0000256" key="5">
    <source>
        <dbReference type="ARBA" id="ARBA00022691"/>
    </source>
</evidence>
<dbReference type="PATRIC" id="fig|1339314.3.peg.1500"/>
<evidence type="ECO:0000259" key="9">
    <source>
        <dbReference type="Pfam" id="PF02384"/>
    </source>
</evidence>
<evidence type="ECO:0000256" key="3">
    <source>
        <dbReference type="ARBA" id="ARBA00022603"/>
    </source>
</evidence>
<dbReference type="Gene3D" id="1.20.1260.30">
    <property type="match status" value="1"/>
</dbReference>
<dbReference type="Proteomes" id="UP000020938">
    <property type="component" value="Unassembled WGS sequence"/>
</dbReference>
<keyword evidence="8" id="KW-0175">Coiled coil</keyword>
<keyword evidence="5" id="KW-0949">S-adenosyl-L-methionine</keyword>
<dbReference type="RefSeq" id="WP_014774687.1">
    <property type="nucleotide sequence ID" value="NZ_JGDS01000041.1"/>
</dbReference>
<feature type="coiled-coil region" evidence="8">
    <location>
        <begin position="485"/>
        <end position="512"/>
    </location>
</feature>
<feature type="domain" description="N6 adenine-specific DNA methyltransferase N-terminal" evidence="10">
    <location>
        <begin position="9"/>
        <end position="163"/>
    </location>
</feature>
<dbReference type="NCBIfam" id="TIGR00497">
    <property type="entry name" value="hsdM"/>
    <property type="match status" value="1"/>
</dbReference>
<reference evidence="11 12" key="1">
    <citation type="submission" date="2014-02" db="EMBL/GenBank/DDBJ databases">
        <authorList>
            <person name="Sears C."/>
            <person name="Carroll K."/>
            <person name="Sack B.R."/>
            <person name="Qadri F."/>
            <person name="Myers L.L."/>
            <person name="Chung G.-T."/>
            <person name="Escheverria P."/>
            <person name="Fraser C.M."/>
            <person name="Sadzewicz L."/>
            <person name="Shefchek K.A."/>
            <person name="Tallon L."/>
            <person name="Das S.P."/>
            <person name="Daugherty S."/>
            <person name="Mongodin E.F."/>
        </authorList>
    </citation>
    <scope>NUCLEOTIDE SEQUENCE [LARGE SCALE GENOMIC DNA]</scope>
    <source>
        <strain evidence="11 12">3976T8</strain>
    </source>
</reference>
<dbReference type="GeneID" id="69478891"/>
<dbReference type="GO" id="GO:0009307">
    <property type="term" value="P:DNA restriction-modification system"/>
    <property type="evidence" value="ECO:0007669"/>
    <property type="project" value="UniProtKB-KW"/>
</dbReference>
<dbReference type="InterPro" id="IPR038333">
    <property type="entry name" value="T1MK-like_N_sf"/>
</dbReference>
<dbReference type="InterPro" id="IPR002052">
    <property type="entry name" value="DNA_methylase_N6_adenine_CS"/>
</dbReference>
<dbReference type="PANTHER" id="PTHR42933">
    <property type="entry name" value="SLR6095 PROTEIN"/>
    <property type="match status" value="1"/>
</dbReference>
<protein>
    <recommendedName>
        <fullName evidence="2">site-specific DNA-methyltransferase (adenine-specific)</fullName>
        <ecNumber evidence="2">2.1.1.72</ecNumber>
    </recommendedName>
</protein>
<evidence type="ECO:0000313" key="11">
    <source>
        <dbReference type="EMBL" id="EXZ74284.1"/>
    </source>
</evidence>
<dbReference type="SUPFAM" id="SSF53335">
    <property type="entry name" value="S-adenosyl-L-methionine-dependent methyltransferases"/>
    <property type="match status" value="1"/>
</dbReference>
<comment type="similarity">
    <text evidence="1">Belongs to the N(4)/N(6)-methyltransferase family.</text>
</comment>
<dbReference type="AlphaFoldDB" id="A0A016CSD7"/>
<dbReference type="GO" id="GO:0009007">
    <property type="term" value="F:site-specific DNA-methyltransferase (adenine-specific) activity"/>
    <property type="evidence" value="ECO:0007669"/>
    <property type="project" value="UniProtKB-EC"/>
</dbReference>
<comment type="caution">
    <text evidence="11">The sequence shown here is derived from an EMBL/GenBank/DDBJ whole genome shotgun (WGS) entry which is preliminary data.</text>
</comment>
<dbReference type="PANTHER" id="PTHR42933:SF1">
    <property type="entry name" value="SITE-SPECIFIC DNA-METHYLTRANSFERASE (ADENINE-SPECIFIC)"/>
    <property type="match status" value="1"/>
</dbReference>
<dbReference type="EMBL" id="JGDS01000041">
    <property type="protein sequence ID" value="EXZ74284.1"/>
    <property type="molecule type" value="Genomic_DNA"/>
</dbReference>
<feature type="domain" description="DNA methylase adenine-specific" evidence="9">
    <location>
        <begin position="178"/>
        <end position="481"/>
    </location>
</feature>
<gene>
    <name evidence="11" type="primary">hsdM</name>
    <name evidence="11" type="ORF">M123_1275</name>
</gene>
<evidence type="ECO:0000256" key="8">
    <source>
        <dbReference type="SAM" id="Coils"/>
    </source>
</evidence>
<accession>A0A016CSD7</accession>
<keyword evidence="4 11" id="KW-0808">Transferase</keyword>
<dbReference type="CDD" id="cd02440">
    <property type="entry name" value="AdoMet_MTases"/>
    <property type="match status" value="1"/>
</dbReference>
<dbReference type="Pfam" id="PF12161">
    <property type="entry name" value="HsdM_N"/>
    <property type="match status" value="1"/>
</dbReference>